<reference evidence="1" key="1">
    <citation type="submission" date="2022-10" db="EMBL/GenBank/DDBJ databases">
        <title>The WGS of Solirubrobacter phytolaccae KCTC 29190.</title>
        <authorList>
            <person name="Jiang Z."/>
        </authorList>
    </citation>
    <scope>NUCLEOTIDE SEQUENCE</scope>
    <source>
        <strain evidence="1">KCTC 29190</strain>
    </source>
</reference>
<protein>
    <submittedName>
        <fullName evidence="1">YwqG family protein</fullName>
    </submittedName>
</protein>
<name>A0A9X3N8B6_9ACTN</name>
<keyword evidence="2" id="KW-1185">Reference proteome</keyword>
<dbReference type="InterPro" id="IPR015315">
    <property type="entry name" value="DUF1963"/>
</dbReference>
<gene>
    <name evidence="1" type="ORF">OJ997_15160</name>
</gene>
<dbReference type="InterPro" id="IPR035948">
    <property type="entry name" value="YwqG-like_sf"/>
</dbReference>
<dbReference type="Proteomes" id="UP001147653">
    <property type="component" value="Unassembled WGS sequence"/>
</dbReference>
<organism evidence="1 2">
    <name type="scientific">Solirubrobacter phytolaccae</name>
    <dbReference type="NCBI Taxonomy" id="1404360"/>
    <lineage>
        <taxon>Bacteria</taxon>
        <taxon>Bacillati</taxon>
        <taxon>Actinomycetota</taxon>
        <taxon>Thermoleophilia</taxon>
        <taxon>Solirubrobacterales</taxon>
        <taxon>Solirubrobacteraceae</taxon>
        <taxon>Solirubrobacter</taxon>
    </lineage>
</organism>
<evidence type="ECO:0000313" key="2">
    <source>
        <dbReference type="Proteomes" id="UP001147653"/>
    </source>
</evidence>
<sequence>MPWQAEQRAVLARVPFRVFAPEGLPVELAAYGGLGSGPDVVHLRHDTDARELDVDSGTNGGPGVVERLEDDDDEIVSTTRPLMVDGVERPFAFASAGDRWAAKARVGDVVIAVEARGFDPAEVKLRGLVDPTQVVSGTPEYVPLRPAFSPLDPSRVTELGDREAADAARPALALLASNAPQPSWIGGTPHLPDDTPWPEGRYGPMTFIAQLALATLDPAVWIGPQAGHLHIFCDVEPESLSVDDADACLVLHSPADAVLHECDFPPDLHEEGYLADQPVVPSAGLTVPQHSDALWTLQDRLAAEQGWRSPAGQILGWARWQGGLDMNSLARLGGGKGEDWSLLLQADAFDAGELYVVLPTADLRAGRFDRVQASLAHD</sequence>
<evidence type="ECO:0000313" key="1">
    <source>
        <dbReference type="EMBL" id="MDA0181643.1"/>
    </source>
</evidence>
<dbReference type="EMBL" id="JAPDDP010000024">
    <property type="protein sequence ID" value="MDA0181643.1"/>
    <property type="molecule type" value="Genomic_DNA"/>
</dbReference>
<dbReference type="SUPFAM" id="SSF103032">
    <property type="entry name" value="Hypothetical protein YwqG"/>
    <property type="match status" value="1"/>
</dbReference>
<dbReference type="Gene3D" id="2.30.320.10">
    <property type="entry name" value="YwqG-like"/>
    <property type="match status" value="1"/>
</dbReference>
<dbReference type="RefSeq" id="WP_270025992.1">
    <property type="nucleotide sequence ID" value="NZ_JAPDDP010000024.1"/>
</dbReference>
<dbReference type="AlphaFoldDB" id="A0A9X3N8B6"/>
<proteinExistence type="predicted"/>
<accession>A0A9X3N8B6</accession>
<comment type="caution">
    <text evidence="1">The sequence shown here is derived from an EMBL/GenBank/DDBJ whole genome shotgun (WGS) entry which is preliminary data.</text>
</comment>
<dbReference type="Pfam" id="PF09234">
    <property type="entry name" value="DUF1963"/>
    <property type="match status" value="1"/>
</dbReference>